<feature type="transmembrane region" description="Helical" evidence="2">
    <location>
        <begin position="41"/>
        <end position="58"/>
    </location>
</feature>
<feature type="region of interest" description="Disordered" evidence="1">
    <location>
        <begin position="191"/>
        <end position="225"/>
    </location>
</feature>
<keyword evidence="2" id="KW-1133">Transmembrane helix</keyword>
<feature type="compositionally biased region" description="Pro residues" evidence="1">
    <location>
        <begin position="191"/>
        <end position="200"/>
    </location>
</feature>
<reference evidence="3" key="1">
    <citation type="submission" date="2020-09" db="EMBL/GenBank/DDBJ databases">
        <title>Nocardioides sp. strain MJB4 16S ribosomal RNA gene Genome sequencing and assembly.</title>
        <authorList>
            <person name="Kim I."/>
        </authorList>
    </citation>
    <scope>NUCLEOTIDE SEQUENCE</scope>
    <source>
        <strain evidence="3">MJB4</strain>
    </source>
</reference>
<dbReference type="RefSeq" id="WP_192142921.1">
    <property type="nucleotide sequence ID" value="NZ_JACYXZ010000002.1"/>
</dbReference>
<evidence type="ECO:0000256" key="1">
    <source>
        <dbReference type="SAM" id="MobiDB-lite"/>
    </source>
</evidence>
<feature type="transmembrane region" description="Helical" evidence="2">
    <location>
        <begin position="144"/>
        <end position="163"/>
    </location>
</feature>
<protein>
    <submittedName>
        <fullName evidence="3">Uncharacterized protein</fullName>
    </submittedName>
</protein>
<organism evidence="3 4">
    <name type="scientific">Nocardioides donggukensis</name>
    <dbReference type="NCBI Taxonomy" id="2774019"/>
    <lineage>
        <taxon>Bacteria</taxon>
        <taxon>Bacillati</taxon>
        <taxon>Actinomycetota</taxon>
        <taxon>Actinomycetes</taxon>
        <taxon>Propionibacteriales</taxon>
        <taxon>Nocardioidaceae</taxon>
        <taxon>Nocardioides</taxon>
    </lineage>
</organism>
<evidence type="ECO:0000313" key="3">
    <source>
        <dbReference type="EMBL" id="MBD8869912.1"/>
    </source>
</evidence>
<name>A0A927Q1C2_9ACTN</name>
<gene>
    <name evidence="3" type="ORF">IE331_09780</name>
</gene>
<keyword evidence="2" id="KW-0812">Transmembrane</keyword>
<accession>A0A927Q1C2</accession>
<comment type="caution">
    <text evidence="3">The sequence shown here is derived from an EMBL/GenBank/DDBJ whole genome shotgun (WGS) entry which is preliminary data.</text>
</comment>
<proteinExistence type="predicted"/>
<dbReference type="EMBL" id="JACYXZ010000002">
    <property type="protein sequence ID" value="MBD8869912.1"/>
    <property type="molecule type" value="Genomic_DNA"/>
</dbReference>
<evidence type="ECO:0000313" key="4">
    <source>
        <dbReference type="Proteomes" id="UP000616839"/>
    </source>
</evidence>
<keyword evidence="4" id="KW-1185">Reference proteome</keyword>
<evidence type="ECO:0000256" key="2">
    <source>
        <dbReference type="SAM" id="Phobius"/>
    </source>
</evidence>
<dbReference type="Proteomes" id="UP000616839">
    <property type="component" value="Unassembled WGS sequence"/>
</dbReference>
<dbReference type="AlphaFoldDB" id="A0A927Q1C2"/>
<keyword evidence="2" id="KW-0472">Membrane</keyword>
<sequence>MGASVTAWRWPRAAALASVAMFAGLTGHVQADGLLPGVGSLVALFLLCLLGAASLLGAPASAARVVALTVGGQTLVHAALTMSAGHAGDGPVAARPVPVHPTPSPPASGGSFHDHYLDSRPQVDAELVVPASVRHLAADLTQNTSMMAAHLAAAVVVGLWLAIGERALCTLLALAVRALVPRLGLVAPPGSRPAPVPDPGSVPSSPHLPTLARSVVRRGPPARLG</sequence>